<proteinExistence type="predicted"/>
<organism evidence="1 2">
    <name type="scientific">Persea americana</name>
    <name type="common">Avocado</name>
    <dbReference type="NCBI Taxonomy" id="3435"/>
    <lineage>
        <taxon>Eukaryota</taxon>
        <taxon>Viridiplantae</taxon>
        <taxon>Streptophyta</taxon>
        <taxon>Embryophyta</taxon>
        <taxon>Tracheophyta</taxon>
        <taxon>Spermatophyta</taxon>
        <taxon>Magnoliopsida</taxon>
        <taxon>Magnoliidae</taxon>
        <taxon>Laurales</taxon>
        <taxon>Lauraceae</taxon>
        <taxon>Persea</taxon>
    </lineage>
</organism>
<protein>
    <submittedName>
        <fullName evidence="1">Uncharacterized protein</fullName>
    </submittedName>
</protein>
<evidence type="ECO:0000313" key="1">
    <source>
        <dbReference type="EMBL" id="KAJ8626591.1"/>
    </source>
</evidence>
<dbReference type="EMBL" id="CM056814">
    <property type="protein sequence ID" value="KAJ8626591.1"/>
    <property type="molecule type" value="Genomic_DNA"/>
</dbReference>
<sequence>MDTGKILDRYECRSKAKPHPTSYFLLAKTKHDEFLHEEGEVAGLAFGDVGGEHEDGDCGDGESKDDYEFREIGLIGIVRMLVIDVEVDIEDEDDHTHHYCHDQQH</sequence>
<accession>A0ACC2KZC5</accession>
<reference evidence="1 2" key="1">
    <citation type="journal article" date="2022" name="Hortic Res">
        <title>A haplotype resolved chromosomal level avocado genome allows analysis of novel avocado genes.</title>
        <authorList>
            <person name="Nath O."/>
            <person name="Fletcher S.J."/>
            <person name="Hayward A."/>
            <person name="Shaw L.M."/>
            <person name="Masouleh A.K."/>
            <person name="Furtado A."/>
            <person name="Henry R.J."/>
            <person name="Mitter N."/>
        </authorList>
    </citation>
    <scope>NUCLEOTIDE SEQUENCE [LARGE SCALE GENOMIC DNA]</scope>
    <source>
        <strain evidence="2">cv. Hass</strain>
    </source>
</reference>
<comment type="caution">
    <text evidence="1">The sequence shown here is derived from an EMBL/GenBank/DDBJ whole genome shotgun (WGS) entry which is preliminary data.</text>
</comment>
<gene>
    <name evidence="1" type="ORF">MRB53_019898</name>
</gene>
<keyword evidence="2" id="KW-1185">Reference proteome</keyword>
<name>A0ACC2KZC5_PERAE</name>
<evidence type="ECO:0000313" key="2">
    <source>
        <dbReference type="Proteomes" id="UP001234297"/>
    </source>
</evidence>
<dbReference type="Proteomes" id="UP001234297">
    <property type="component" value="Chromosome 6"/>
</dbReference>